<evidence type="ECO:0000313" key="3">
    <source>
        <dbReference type="Proteomes" id="UP000280861"/>
    </source>
</evidence>
<feature type="compositionally biased region" description="Basic and acidic residues" evidence="1">
    <location>
        <begin position="87"/>
        <end position="100"/>
    </location>
</feature>
<dbReference type="Proteomes" id="UP000280861">
    <property type="component" value="Unassembled WGS sequence"/>
</dbReference>
<accession>A0A3P5XD36</accession>
<reference evidence="2 3" key="1">
    <citation type="submission" date="2018-11" db="EMBL/GenBank/DDBJ databases">
        <authorList>
            <person name="Criscuolo A."/>
        </authorList>
    </citation>
    <scope>NUCLEOTIDE SEQUENCE [LARGE SCALE GENOMIC DNA]</scope>
    <source>
        <strain evidence="2">AT11b</strain>
    </source>
</reference>
<dbReference type="AlphaFoldDB" id="A0A3P5XD36"/>
<evidence type="ECO:0000313" key="2">
    <source>
        <dbReference type="EMBL" id="VDC25444.1"/>
    </source>
</evidence>
<dbReference type="EMBL" id="UXAU01000021">
    <property type="protein sequence ID" value="VDC25444.1"/>
    <property type="molecule type" value="Genomic_DNA"/>
</dbReference>
<keyword evidence="3" id="KW-1185">Reference proteome</keyword>
<gene>
    <name evidence="2" type="ORF">PSET11_01529</name>
</gene>
<feature type="region of interest" description="Disordered" evidence="1">
    <location>
        <begin position="72"/>
        <end position="113"/>
    </location>
</feature>
<protein>
    <submittedName>
        <fullName evidence="2">Uncharacterized protein</fullName>
    </submittedName>
</protein>
<organism evidence="2 3">
    <name type="scientific">Arthrobacter ulcerisalmonis</name>
    <dbReference type="NCBI Taxonomy" id="2483813"/>
    <lineage>
        <taxon>Bacteria</taxon>
        <taxon>Bacillati</taxon>
        <taxon>Actinomycetota</taxon>
        <taxon>Actinomycetes</taxon>
        <taxon>Micrococcales</taxon>
        <taxon>Micrococcaceae</taxon>
        <taxon>Arthrobacter</taxon>
    </lineage>
</organism>
<evidence type="ECO:0000256" key="1">
    <source>
        <dbReference type="SAM" id="MobiDB-lite"/>
    </source>
</evidence>
<sequence>MQLSVTREVEIFDVTSAKLTCLPGMAGAASDQAIAGTSAQTIGLNCVTGIKNISLYGIGTRYIRKGVILVSGKSPKNGGNKKAGKSILEKRADKRAKSELSDLSFTKPRKRQR</sequence>
<proteinExistence type="predicted"/>
<name>A0A3P5XD36_9MICC</name>